<reference evidence="1 2" key="2">
    <citation type="submission" date="2009-03" db="EMBL/GenBank/DDBJ databases">
        <title>Draft genome sequence of Roseburia inulinivorans (DSM 16841).</title>
        <authorList>
            <person name="Sudarsanam P."/>
            <person name="Ley R."/>
            <person name="Guruge J."/>
            <person name="Turnbaugh P.J."/>
            <person name="Mahowald M."/>
            <person name="Liep D."/>
            <person name="Gordon J."/>
        </authorList>
    </citation>
    <scope>NUCLEOTIDE SEQUENCE [LARGE SCALE GENOMIC DNA]</scope>
    <source>
        <strain evidence="1 2">DSM 16841</strain>
    </source>
</reference>
<evidence type="ECO:0000313" key="2">
    <source>
        <dbReference type="Proteomes" id="UP000003561"/>
    </source>
</evidence>
<name>C0FU85_9FIRM</name>
<sequence>MAGRYMYDFAVSDSMGNHYVVTYNSYWPLSEQSVEDIKVEKK</sequence>
<accession>C0FU85</accession>
<dbReference type="RefSeq" id="WP_007886369.1">
    <property type="nucleotide sequence ID" value="NZ_ACFY01000091.1"/>
</dbReference>
<comment type="caution">
    <text evidence="1">The sequence shown here is derived from an EMBL/GenBank/DDBJ whole genome shotgun (WGS) entry which is preliminary data.</text>
</comment>
<organism evidence="1 2">
    <name type="scientific">Roseburia inulinivorans DSM 16841</name>
    <dbReference type="NCBI Taxonomy" id="622312"/>
    <lineage>
        <taxon>Bacteria</taxon>
        <taxon>Bacillati</taxon>
        <taxon>Bacillota</taxon>
        <taxon>Clostridia</taxon>
        <taxon>Lachnospirales</taxon>
        <taxon>Lachnospiraceae</taxon>
        <taxon>Roseburia</taxon>
    </lineage>
</organism>
<dbReference type="EMBL" id="ACFY01000091">
    <property type="protein sequence ID" value="EEG93901.1"/>
    <property type="molecule type" value="Genomic_DNA"/>
</dbReference>
<reference evidence="1 2" key="1">
    <citation type="submission" date="2009-02" db="EMBL/GenBank/DDBJ databases">
        <authorList>
            <person name="Fulton L."/>
            <person name="Clifton S."/>
            <person name="Fulton B."/>
            <person name="Xu J."/>
            <person name="Minx P."/>
            <person name="Pepin K.H."/>
            <person name="Johnson M."/>
            <person name="Bhonagiri V."/>
            <person name="Nash W.E."/>
            <person name="Mardis E.R."/>
            <person name="Wilson R.K."/>
        </authorList>
    </citation>
    <scope>NUCLEOTIDE SEQUENCE [LARGE SCALE GENOMIC DNA]</scope>
    <source>
        <strain evidence="1 2">DSM 16841</strain>
    </source>
</reference>
<dbReference type="GeneID" id="76380065"/>
<protein>
    <submittedName>
        <fullName evidence="1">Uncharacterized protein</fullName>
    </submittedName>
</protein>
<dbReference type="AlphaFoldDB" id="C0FU85"/>
<dbReference type="Proteomes" id="UP000003561">
    <property type="component" value="Unassembled WGS sequence"/>
</dbReference>
<gene>
    <name evidence="1" type="ORF">ROSEINA2194_02306</name>
</gene>
<proteinExistence type="predicted"/>
<evidence type="ECO:0000313" key="1">
    <source>
        <dbReference type="EMBL" id="EEG93901.1"/>
    </source>
</evidence>